<reference evidence="2 3" key="1">
    <citation type="submission" date="2018-10" db="EMBL/GenBank/DDBJ databases">
        <title>Isolation, diversity and antifungal activity of actinobacteria from wheat.</title>
        <authorList>
            <person name="Han C."/>
        </authorList>
    </citation>
    <scope>NUCLEOTIDE SEQUENCE [LARGE SCALE GENOMIC DNA]</scope>
    <source>
        <strain evidence="2 3">NEAU-YY642</strain>
    </source>
</reference>
<proteinExistence type="predicted"/>
<dbReference type="EMBL" id="RFFJ01000022">
    <property type="protein sequence ID" value="RMI43619.1"/>
    <property type="molecule type" value="Genomic_DNA"/>
</dbReference>
<dbReference type="Proteomes" id="UP000278673">
    <property type="component" value="Unassembled WGS sequence"/>
</dbReference>
<dbReference type="AlphaFoldDB" id="A0A3M2M1S5"/>
<evidence type="ECO:0000313" key="3">
    <source>
        <dbReference type="Proteomes" id="UP000278673"/>
    </source>
</evidence>
<keyword evidence="3" id="KW-1185">Reference proteome</keyword>
<accession>A0A3M2M1S5</accession>
<name>A0A3M2M1S5_9ACTN</name>
<sequence>MDRGVLVAGLPEELDDRSATASPAEPTARGAITPVGLGPRPDGVETAPTAERGMAALGRFRTASSQEAGHGDDAG</sequence>
<feature type="region of interest" description="Disordered" evidence="1">
    <location>
        <begin position="1"/>
        <end position="53"/>
    </location>
</feature>
<organism evidence="2 3">
    <name type="scientific">Streptomyces triticirhizae</name>
    <dbReference type="NCBI Taxonomy" id="2483353"/>
    <lineage>
        <taxon>Bacteria</taxon>
        <taxon>Bacillati</taxon>
        <taxon>Actinomycetota</taxon>
        <taxon>Actinomycetes</taxon>
        <taxon>Kitasatosporales</taxon>
        <taxon>Streptomycetaceae</taxon>
        <taxon>Streptomyces</taxon>
    </lineage>
</organism>
<protein>
    <submittedName>
        <fullName evidence="2">Uncharacterized protein</fullName>
    </submittedName>
</protein>
<evidence type="ECO:0000313" key="2">
    <source>
        <dbReference type="EMBL" id="RMI43619.1"/>
    </source>
</evidence>
<gene>
    <name evidence="2" type="ORF">EBN88_06725</name>
</gene>
<comment type="caution">
    <text evidence="2">The sequence shown here is derived from an EMBL/GenBank/DDBJ whole genome shotgun (WGS) entry which is preliminary data.</text>
</comment>
<evidence type="ECO:0000256" key="1">
    <source>
        <dbReference type="SAM" id="MobiDB-lite"/>
    </source>
</evidence>